<gene>
    <name evidence="1" type="ORF">LCGC14_2332200</name>
</gene>
<feature type="non-terminal residue" evidence="1">
    <location>
        <position position="1"/>
    </location>
</feature>
<sequence length="453" mass="52984">ADADNLLNIIWYRVIVDFKAKSPRTEEEKILNPKIPRPIPITTETKKSTKWFELDITKIYPGYIDGFLGYSSKLSEQDKEELRNNKGRNFHAKRSIHEKITTTQFSENRTYTVKLDEDKDGFVDSEMVYHYTSNTIETHAEITKDTYIATENLVKILEENDIKDIDLFLATPDEEIRRELKYFQKYTEFTSINTSNQYVYEDIQFHDYEYGENEYGELGNELVEIRQYKDNFIDKHSIYDISDKVRIGSEADEQGELTYTGNSTLTINNTDYNTELSIRSEGVTLFTVMNVSQINWDVPTWGPDNVPIRFDTLTTGRNIVKEYSGAVDENGDVNDLPFRYENGSSTTESLFDKTITISIANRYSLYHDYLRSTDSIYDLTEFIVKGIFITPKEGVYYSSQKKDYDVARPQFESGFDYGANRQKIIRLTMEQKHKDITCYMIVTRMDFTKLYLY</sequence>
<comment type="caution">
    <text evidence="1">The sequence shown here is derived from an EMBL/GenBank/DDBJ whole genome shotgun (WGS) entry which is preliminary data.</text>
</comment>
<protein>
    <submittedName>
        <fullName evidence="1">Uncharacterized protein</fullName>
    </submittedName>
</protein>
<organism evidence="1">
    <name type="scientific">marine sediment metagenome</name>
    <dbReference type="NCBI Taxonomy" id="412755"/>
    <lineage>
        <taxon>unclassified sequences</taxon>
        <taxon>metagenomes</taxon>
        <taxon>ecological metagenomes</taxon>
    </lineage>
</organism>
<name>A0A0F9D216_9ZZZZ</name>
<dbReference type="AlphaFoldDB" id="A0A0F9D216"/>
<reference evidence="1" key="1">
    <citation type="journal article" date="2015" name="Nature">
        <title>Complex archaea that bridge the gap between prokaryotes and eukaryotes.</title>
        <authorList>
            <person name="Spang A."/>
            <person name="Saw J.H."/>
            <person name="Jorgensen S.L."/>
            <person name="Zaremba-Niedzwiedzka K."/>
            <person name="Martijn J."/>
            <person name="Lind A.E."/>
            <person name="van Eijk R."/>
            <person name="Schleper C."/>
            <person name="Guy L."/>
            <person name="Ettema T.J."/>
        </authorList>
    </citation>
    <scope>NUCLEOTIDE SEQUENCE</scope>
</reference>
<evidence type="ECO:0000313" key="1">
    <source>
        <dbReference type="EMBL" id="KKL47771.1"/>
    </source>
</evidence>
<proteinExistence type="predicted"/>
<accession>A0A0F9D216</accession>
<dbReference type="EMBL" id="LAZR01033550">
    <property type="protein sequence ID" value="KKL47771.1"/>
    <property type="molecule type" value="Genomic_DNA"/>
</dbReference>